<evidence type="ECO:0000313" key="2">
    <source>
        <dbReference type="EMBL" id="MPC24249.1"/>
    </source>
</evidence>
<evidence type="ECO:0000313" key="3">
    <source>
        <dbReference type="Proteomes" id="UP000324222"/>
    </source>
</evidence>
<evidence type="ECO:0000256" key="1">
    <source>
        <dbReference type="SAM" id="MobiDB-lite"/>
    </source>
</evidence>
<feature type="region of interest" description="Disordered" evidence="1">
    <location>
        <begin position="1"/>
        <end position="54"/>
    </location>
</feature>
<sequence length="90" mass="9846">MGKCENQAGIPEFQESRRGDRGGGFDRGRGRGRGGPGASRGGDMNDFRGRRDGPPDDFGEYCLTSLEELKCGLLLHPRSCAMEQRNTGHF</sequence>
<dbReference type="EMBL" id="VSRR010001305">
    <property type="protein sequence ID" value="MPC24249.1"/>
    <property type="molecule type" value="Genomic_DNA"/>
</dbReference>
<name>A0A5B7DT62_PORTR</name>
<gene>
    <name evidence="2" type="ORF">E2C01_017327</name>
</gene>
<feature type="compositionally biased region" description="Basic and acidic residues" evidence="1">
    <location>
        <begin position="43"/>
        <end position="54"/>
    </location>
</feature>
<organism evidence="2 3">
    <name type="scientific">Portunus trituberculatus</name>
    <name type="common">Swimming crab</name>
    <name type="synonym">Neptunus trituberculatus</name>
    <dbReference type="NCBI Taxonomy" id="210409"/>
    <lineage>
        <taxon>Eukaryota</taxon>
        <taxon>Metazoa</taxon>
        <taxon>Ecdysozoa</taxon>
        <taxon>Arthropoda</taxon>
        <taxon>Crustacea</taxon>
        <taxon>Multicrustacea</taxon>
        <taxon>Malacostraca</taxon>
        <taxon>Eumalacostraca</taxon>
        <taxon>Eucarida</taxon>
        <taxon>Decapoda</taxon>
        <taxon>Pleocyemata</taxon>
        <taxon>Brachyura</taxon>
        <taxon>Eubrachyura</taxon>
        <taxon>Portunoidea</taxon>
        <taxon>Portunidae</taxon>
        <taxon>Portuninae</taxon>
        <taxon>Portunus</taxon>
    </lineage>
</organism>
<proteinExistence type="predicted"/>
<accession>A0A5B7DT62</accession>
<reference evidence="2 3" key="1">
    <citation type="submission" date="2019-05" db="EMBL/GenBank/DDBJ databases">
        <title>Another draft genome of Portunus trituberculatus and its Hox gene families provides insights of decapod evolution.</title>
        <authorList>
            <person name="Jeong J.-H."/>
            <person name="Song I."/>
            <person name="Kim S."/>
            <person name="Choi T."/>
            <person name="Kim D."/>
            <person name="Ryu S."/>
            <person name="Kim W."/>
        </authorList>
    </citation>
    <scope>NUCLEOTIDE SEQUENCE [LARGE SCALE GENOMIC DNA]</scope>
    <source>
        <tissue evidence="2">Muscle</tissue>
    </source>
</reference>
<feature type="compositionally biased region" description="Basic and acidic residues" evidence="1">
    <location>
        <begin position="14"/>
        <end position="29"/>
    </location>
</feature>
<protein>
    <submittedName>
        <fullName evidence="2">Uncharacterized protein</fullName>
    </submittedName>
</protein>
<keyword evidence="3" id="KW-1185">Reference proteome</keyword>
<dbReference type="AlphaFoldDB" id="A0A5B7DT62"/>
<comment type="caution">
    <text evidence="2">The sequence shown here is derived from an EMBL/GenBank/DDBJ whole genome shotgun (WGS) entry which is preliminary data.</text>
</comment>
<dbReference type="Proteomes" id="UP000324222">
    <property type="component" value="Unassembled WGS sequence"/>
</dbReference>